<evidence type="ECO:0000259" key="2">
    <source>
        <dbReference type="Pfam" id="PF14869"/>
    </source>
</evidence>
<evidence type="ECO:0000313" key="4">
    <source>
        <dbReference type="Proteomes" id="UP001597205"/>
    </source>
</evidence>
<dbReference type="PROSITE" id="PS51257">
    <property type="entry name" value="PROKAR_LIPOPROTEIN"/>
    <property type="match status" value="1"/>
</dbReference>
<accession>A0ABW3RIQ3</accession>
<dbReference type="Pfam" id="PF14869">
    <property type="entry name" value="DUF4488"/>
    <property type="match status" value="1"/>
</dbReference>
<keyword evidence="1" id="KW-0732">Signal</keyword>
<dbReference type="Gene3D" id="2.40.128.490">
    <property type="entry name" value="Uncharacterised protein PF14869, DUF4488"/>
    <property type="match status" value="1"/>
</dbReference>
<feature type="domain" description="DUF4488" evidence="2">
    <location>
        <begin position="28"/>
        <end position="146"/>
    </location>
</feature>
<dbReference type="EMBL" id="JBHTKY010000003">
    <property type="protein sequence ID" value="MFD1164807.1"/>
    <property type="molecule type" value="Genomic_DNA"/>
</dbReference>
<feature type="chain" id="PRO_5046675825" evidence="1">
    <location>
        <begin position="20"/>
        <end position="148"/>
    </location>
</feature>
<name>A0ABW3RIQ3_9SPHI</name>
<organism evidence="3 4">
    <name type="scientific">Sphingobacterium daejeonense</name>
    <dbReference type="NCBI Taxonomy" id="371142"/>
    <lineage>
        <taxon>Bacteria</taxon>
        <taxon>Pseudomonadati</taxon>
        <taxon>Bacteroidota</taxon>
        <taxon>Sphingobacteriia</taxon>
        <taxon>Sphingobacteriales</taxon>
        <taxon>Sphingobacteriaceae</taxon>
        <taxon>Sphingobacterium</taxon>
    </lineage>
</organism>
<evidence type="ECO:0000256" key="1">
    <source>
        <dbReference type="SAM" id="SignalP"/>
    </source>
</evidence>
<feature type="signal peptide" evidence="1">
    <location>
        <begin position="1"/>
        <end position="19"/>
    </location>
</feature>
<evidence type="ECO:0000313" key="3">
    <source>
        <dbReference type="EMBL" id="MFD1164807.1"/>
    </source>
</evidence>
<sequence length="148" mass="16537">MKALITLFLSIFMIFSCYAQQKSSDVNNLEGLWQLKFMKANSASDSLAVKAPIFKHIRSDLGFTNLSLTDIHLIGTLEGSLEISDTGILTEKIAKQGPSIGSNMIGQTLKIPYLLTNGNNQLYLTFYSADQNGTPLEYQEIYERVHIR</sequence>
<reference evidence="4" key="1">
    <citation type="journal article" date="2019" name="Int. J. Syst. Evol. Microbiol.">
        <title>The Global Catalogue of Microorganisms (GCM) 10K type strain sequencing project: providing services to taxonomists for standard genome sequencing and annotation.</title>
        <authorList>
            <consortium name="The Broad Institute Genomics Platform"/>
            <consortium name="The Broad Institute Genome Sequencing Center for Infectious Disease"/>
            <person name="Wu L."/>
            <person name="Ma J."/>
        </authorList>
    </citation>
    <scope>NUCLEOTIDE SEQUENCE [LARGE SCALE GENOMIC DNA]</scope>
    <source>
        <strain evidence="4">CCUG 52468</strain>
    </source>
</reference>
<keyword evidence="4" id="KW-1185">Reference proteome</keyword>
<gene>
    <name evidence="3" type="ORF">ACFQ2C_04215</name>
</gene>
<dbReference type="RefSeq" id="WP_380894829.1">
    <property type="nucleotide sequence ID" value="NZ_JBHTKY010000003.1"/>
</dbReference>
<dbReference type="Proteomes" id="UP001597205">
    <property type="component" value="Unassembled WGS sequence"/>
</dbReference>
<protein>
    <submittedName>
        <fullName evidence="3">DUF4488 domain-containing protein</fullName>
    </submittedName>
</protein>
<proteinExistence type="predicted"/>
<dbReference type="InterPro" id="IPR027991">
    <property type="entry name" value="DUF4488"/>
</dbReference>
<comment type="caution">
    <text evidence="3">The sequence shown here is derived from an EMBL/GenBank/DDBJ whole genome shotgun (WGS) entry which is preliminary data.</text>
</comment>